<feature type="domain" description="Expansin-like EG45" evidence="9">
    <location>
        <begin position="817"/>
        <end position="928"/>
    </location>
</feature>
<proteinExistence type="inferred from homology"/>
<dbReference type="PROSITE" id="PS50842">
    <property type="entry name" value="EXPANSIN_EG45"/>
    <property type="match status" value="1"/>
</dbReference>
<keyword evidence="4" id="KW-0964">Secreted</keyword>
<comment type="caution">
    <text evidence="11">The sequence shown here is derived from an EMBL/GenBank/DDBJ whole genome shotgun (WGS) entry which is preliminary data.</text>
</comment>
<feature type="compositionally biased region" description="Low complexity" evidence="7">
    <location>
        <begin position="1141"/>
        <end position="1154"/>
    </location>
</feature>
<accession>A0A2P6TJG1</accession>
<feature type="region of interest" description="Disordered" evidence="7">
    <location>
        <begin position="1035"/>
        <end position="1114"/>
    </location>
</feature>
<evidence type="ECO:0000313" key="12">
    <source>
        <dbReference type="Proteomes" id="UP000239899"/>
    </source>
</evidence>
<dbReference type="GO" id="GO:0016020">
    <property type="term" value="C:membrane"/>
    <property type="evidence" value="ECO:0007669"/>
    <property type="project" value="UniProtKB-SubCell"/>
</dbReference>
<dbReference type="AlphaFoldDB" id="A0A2P6TJG1"/>
<dbReference type="OrthoDB" id="541552at2759"/>
<evidence type="ECO:0000256" key="2">
    <source>
        <dbReference type="ARBA" id="ARBA00004191"/>
    </source>
</evidence>
<comment type="similarity">
    <text evidence="3">Belongs to the expansin family. Expansin A subfamily.</text>
</comment>
<dbReference type="InterPro" id="IPR007112">
    <property type="entry name" value="Expansin/allergen_DPBB_dom"/>
</dbReference>
<dbReference type="Gene3D" id="2.60.40.760">
    <property type="entry name" value="Expansin, cellulose-binding-like domain"/>
    <property type="match status" value="1"/>
</dbReference>
<dbReference type="Pfam" id="PF03330">
    <property type="entry name" value="DPBB_1"/>
    <property type="match status" value="1"/>
</dbReference>
<evidence type="ECO:0000259" key="10">
    <source>
        <dbReference type="PROSITE" id="PS50843"/>
    </source>
</evidence>
<dbReference type="InterPro" id="IPR002963">
    <property type="entry name" value="Expansin"/>
</dbReference>
<dbReference type="PANTHER" id="PTHR31867">
    <property type="entry name" value="EXPANSIN-A15"/>
    <property type="match status" value="1"/>
</dbReference>
<evidence type="ECO:0000256" key="6">
    <source>
        <dbReference type="PROSITE-ProRule" id="PRU00191"/>
    </source>
</evidence>
<feature type="compositionally biased region" description="Low complexity" evidence="7">
    <location>
        <begin position="591"/>
        <end position="602"/>
    </location>
</feature>
<dbReference type="GO" id="GO:0009664">
    <property type="term" value="P:plant-type cell wall organization"/>
    <property type="evidence" value="ECO:0007669"/>
    <property type="project" value="InterPro"/>
</dbReference>
<keyword evidence="5" id="KW-0472">Membrane</keyword>
<evidence type="ECO:0000259" key="8">
    <source>
        <dbReference type="PROSITE" id="PS50001"/>
    </source>
</evidence>
<evidence type="ECO:0000256" key="4">
    <source>
        <dbReference type="ARBA" id="ARBA00022512"/>
    </source>
</evidence>
<dbReference type="PROSITE" id="PS50843">
    <property type="entry name" value="EXPANSIN_CBD"/>
    <property type="match status" value="1"/>
</dbReference>
<dbReference type="Gene3D" id="3.30.505.10">
    <property type="entry name" value="SH2 domain"/>
    <property type="match status" value="1"/>
</dbReference>
<feature type="region of interest" description="Disordered" evidence="7">
    <location>
        <begin position="1138"/>
        <end position="1162"/>
    </location>
</feature>
<keyword evidence="6" id="KW-0727">SH2 domain</keyword>
<dbReference type="PROSITE" id="PS50001">
    <property type="entry name" value="SH2"/>
    <property type="match status" value="1"/>
</dbReference>
<comment type="subcellular location">
    <subcellularLocation>
        <location evidence="1">Membrane</location>
        <topology evidence="1">Peripheral membrane protein</topology>
    </subcellularLocation>
    <subcellularLocation>
        <location evidence="2">Secreted</location>
        <location evidence="2">Cell wall</location>
    </subcellularLocation>
</comment>
<feature type="region of interest" description="Disordered" evidence="7">
    <location>
        <begin position="437"/>
        <end position="466"/>
    </location>
</feature>
<dbReference type="Gene3D" id="2.40.40.10">
    <property type="entry name" value="RlpA-like domain"/>
    <property type="match status" value="1"/>
</dbReference>
<evidence type="ECO:0000256" key="7">
    <source>
        <dbReference type="SAM" id="MobiDB-lite"/>
    </source>
</evidence>
<evidence type="ECO:0000256" key="3">
    <source>
        <dbReference type="ARBA" id="ARBA00005392"/>
    </source>
</evidence>
<dbReference type="CDD" id="cd00173">
    <property type="entry name" value="SH2"/>
    <property type="match status" value="1"/>
</dbReference>
<dbReference type="InterPro" id="IPR007117">
    <property type="entry name" value="Expansin_CBD"/>
</dbReference>
<dbReference type="EMBL" id="LHPG02000014">
    <property type="protein sequence ID" value="PRW39384.1"/>
    <property type="molecule type" value="Genomic_DNA"/>
</dbReference>
<evidence type="ECO:0000256" key="1">
    <source>
        <dbReference type="ARBA" id="ARBA00004170"/>
    </source>
</evidence>
<feature type="domain" description="Expansin-like CBD" evidence="10">
    <location>
        <begin position="941"/>
        <end position="1007"/>
    </location>
</feature>
<evidence type="ECO:0000256" key="5">
    <source>
        <dbReference type="ARBA" id="ARBA00023136"/>
    </source>
</evidence>
<dbReference type="InterPro" id="IPR009009">
    <property type="entry name" value="RlpA-like_DPBB"/>
</dbReference>
<dbReference type="SUPFAM" id="SSF49590">
    <property type="entry name" value="PHL pollen allergen"/>
    <property type="match status" value="1"/>
</dbReference>
<sequence>MDEVLQQLRAGGHSAVAPDVAGLQPQKNEPTPGVLGLQQRYARLPGSSLTAAFTGRLLVAAPLPGSQPVEVAVTFDIVQAPAAFSLPVMQKRPWDPPFQVRMTWACPLPLQFSTTVAAFVVDEAVVTSMLTWQLPSATDAAKQLLEHSQERMIVLAPQTVKTEPQVVGSEAVASHYAEALFTFNRLQFGQPSQMRPRWLVFAGSLLGGGCVYSHYRLPTVVMSRLAEQFDKAKRVLWGEVQPACDSSVLKMDYKQLCKYIRREVTAIGIQREPTEEDFRYLATRAGFVVGPDSVRSTSASLGELAAFKQWFAGHHIMLKHIRQQYERSDPQVLCGFGMTREKADSLLAPHPKGTFLLRFGSQGGDLVLSVRSAAAGPSTTHYSLNLTTLQHHGLEALLERNGTCEQLLDTATGQRHLRTAVLDRSYLQAVDLQEARKRYRQRGESDEGESPCPSAGGAGPSAAGASAGRVRPSAAACASGSLYSLHTGAPEAAAAVGGALERLPSRASIQGPQPPHDASWPAAMDVEHASDAGGMAGQRSTTQHSLLPPGPAISEPTTSLHPLHPFPDYSRSAGMQLPPLLLSVPPPAQPSLPGGQPAGGPATRQRMSSSCADVLPHLPAPLLAYMPPQGLQLTAGMAGLPVLGGDPRGLKQDRASRAAELQHLLAMLGGGTGGATGEALPSGLSGLQLGSGGSSGNGSPIAPLVGLQPGNGSQLAAAAAGQPASPPALQGLVAGAQPPAASCSCPTAVSSTPPATMQACRQLGVALAAAALLLAAAPLPAAAVKPISDWVEGGVATHFGGAQDGMDPSSPSFGTKDGSCGYGAISKDRFPYFSTAALAPSNRFYTADALHGCGQCFQVQCADGRDGVCKRDGAGAPLSVLVMISDSCPECGSDHLDVQSLAFAKLADPGVGRIGMRYRRVECAPPDDLKVSVMDYRGAGGWLRLAIDNAGGRAAVASVAVKGAGGDWQPLHNSWGATWEAASAPQPPLSFRITDDGSESVEAHDVVKQAGGIAGGADGPRATFAAGVQFSITDPAWGKGGGGGEPKVTAFDGPSSQSDPMVVDSSTPGADSSSSGGSSSGHKATPGSEGSSSSSSSNGCRDVPTPDGYSCQQQKDWGKCGQDFIKTNGYCKCTCGGNGGSNSSQQQQQQAGSGRRMLRQRR</sequence>
<feature type="region of interest" description="Disordered" evidence="7">
    <location>
        <begin position="531"/>
        <end position="609"/>
    </location>
</feature>
<evidence type="ECO:0000313" key="11">
    <source>
        <dbReference type="EMBL" id="PRW39384.1"/>
    </source>
</evidence>
<name>A0A2P6TJG1_CHLSO</name>
<dbReference type="InterPro" id="IPR000980">
    <property type="entry name" value="SH2"/>
</dbReference>
<dbReference type="Pfam" id="PF01357">
    <property type="entry name" value="Expansin_C"/>
    <property type="match status" value="1"/>
</dbReference>
<dbReference type="InterPro" id="IPR036860">
    <property type="entry name" value="SH2_dom_sf"/>
</dbReference>
<dbReference type="Pfam" id="PF00017">
    <property type="entry name" value="SH2"/>
    <property type="match status" value="1"/>
</dbReference>
<dbReference type="SUPFAM" id="SSF50685">
    <property type="entry name" value="Barwin-like endoglucanases"/>
    <property type="match status" value="1"/>
</dbReference>
<gene>
    <name evidence="11" type="ORF">C2E21_6956</name>
</gene>
<feature type="compositionally biased region" description="Low complexity" evidence="7">
    <location>
        <begin position="450"/>
        <end position="466"/>
    </location>
</feature>
<dbReference type="InterPro" id="IPR036908">
    <property type="entry name" value="RlpA-like_sf"/>
</dbReference>
<protein>
    <submittedName>
        <fullName evidence="11">Barwin-like endoglucanase</fullName>
    </submittedName>
</protein>
<feature type="domain" description="SH2" evidence="8">
    <location>
        <begin position="310"/>
        <end position="385"/>
    </location>
</feature>
<dbReference type="InterPro" id="IPR036749">
    <property type="entry name" value="Expansin_CBD_sf"/>
</dbReference>
<dbReference type="SUPFAM" id="SSF55550">
    <property type="entry name" value="SH2 domain"/>
    <property type="match status" value="1"/>
</dbReference>
<evidence type="ECO:0000259" key="9">
    <source>
        <dbReference type="PROSITE" id="PS50842"/>
    </source>
</evidence>
<reference evidence="11 12" key="1">
    <citation type="journal article" date="2018" name="Plant J.">
        <title>Genome sequences of Chlorella sorokiniana UTEX 1602 and Micractinium conductrix SAG 241.80: implications to maltose excretion by a green alga.</title>
        <authorList>
            <person name="Arriola M.B."/>
            <person name="Velmurugan N."/>
            <person name="Zhang Y."/>
            <person name="Plunkett M.H."/>
            <person name="Hondzo H."/>
            <person name="Barney B.M."/>
        </authorList>
    </citation>
    <scope>NUCLEOTIDE SEQUENCE [LARGE SCALE GENOMIC DNA]</scope>
    <source>
        <strain evidence="12">UTEX 1602</strain>
    </source>
</reference>
<keyword evidence="12" id="KW-1185">Reference proteome</keyword>
<organism evidence="11 12">
    <name type="scientific">Chlorella sorokiniana</name>
    <name type="common">Freshwater green alga</name>
    <dbReference type="NCBI Taxonomy" id="3076"/>
    <lineage>
        <taxon>Eukaryota</taxon>
        <taxon>Viridiplantae</taxon>
        <taxon>Chlorophyta</taxon>
        <taxon>core chlorophytes</taxon>
        <taxon>Trebouxiophyceae</taxon>
        <taxon>Chlorellales</taxon>
        <taxon>Chlorellaceae</taxon>
        <taxon>Chlorella clade</taxon>
        <taxon>Chlorella</taxon>
    </lineage>
</organism>
<keyword evidence="4" id="KW-0134">Cell wall</keyword>
<dbReference type="CDD" id="cd22271">
    <property type="entry name" value="DPBB_EXP_N-like"/>
    <property type="match status" value="1"/>
</dbReference>
<dbReference type="STRING" id="3076.A0A2P6TJG1"/>
<feature type="compositionally biased region" description="Low complexity" evidence="7">
    <location>
        <begin position="1065"/>
        <end position="1081"/>
    </location>
</feature>
<dbReference type="Proteomes" id="UP000239899">
    <property type="component" value="Unassembled WGS sequence"/>
</dbReference>